<evidence type="ECO:0000313" key="2">
    <source>
        <dbReference type="Proteomes" id="UP000464657"/>
    </source>
</evidence>
<protein>
    <submittedName>
        <fullName evidence="1">Uncharacterized protein</fullName>
    </submittedName>
</protein>
<name>A0A7L4ZHF6_9FLAO</name>
<dbReference type="AlphaFoldDB" id="A0A7L4ZHF6"/>
<dbReference type="KEGG" id="kan:IMCC3317_10020"/>
<evidence type="ECO:0000313" key="1">
    <source>
        <dbReference type="EMBL" id="QHI35656.1"/>
    </source>
</evidence>
<sequence>MVTLRFFNFYGFKSGNNKFDISLSTRKEIQKIALKHEHVPNNYAVSLFKKRNFW</sequence>
<accession>A0A7L4ZHF6</accession>
<dbReference type="Proteomes" id="UP000464657">
    <property type="component" value="Chromosome"/>
</dbReference>
<proteinExistence type="predicted"/>
<reference evidence="1 2" key="1">
    <citation type="journal article" date="2013" name="Int. J. Syst. Evol. Microbiol.">
        <title>Kordia antarctica sp. nov., isolated from Antarctic seawater.</title>
        <authorList>
            <person name="Baek K."/>
            <person name="Choi A."/>
            <person name="Kang I."/>
            <person name="Lee K."/>
            <person name="Cho J.C."/>
        </authorList>
    </citation>
    <scope>NUCLEOTIDE SEQUENCE [LARGE SCALE GENOMIC DNA]</scope>
    <source>
        <strain evidence="1 2">IMCC3317</strain>
    </source>
</reference>
<keyword evidence="2" id="KW-1185">Reference proteome</keyword>
<gene>
    <name evidence="1" type="ORF">IMCC3317_10020</name>
</gene>
<organism evidence="1 2">
    <name type="scientific">Kordia antarctica</name>
    <dbReference type="NCBI Taxonomy" id="1218801"/>
    <lineage>
        <taxon>Bacteria</taxon>
        <taxon>Pseudomonadati</taxon>
        <taxon>Bacteroidota</taxon>
        <taxon>Flavobacteriia</taxon>
        <taxon>Flavobacteriales</taxon>
        <taxon>Flavobacteriaceae</taxon>
        <taxon>Kordia</taxon>
    </lineage>
</organism>
<dbReference type="EMBL" id="CP019288">
    <property type="protein sequence ID" value="QHI35656.1"/>
    <property type="molecule type" value="Genomic_DNA"/>
</dbReference>